<reference evidence="5 6" key="1">
    <citation type="submission" date="2014-04" db="EMBL/GenBank/DDBJ databases">
        <authorList>
            <consortium name="DOE Joint Genome Institute"/>
            <person name="Kuo A."/>
            <person name="Girlanda M."/>
            <person name="Perotto S."/>
            <person name="Kohler A."/>
            <person name="Nagy L.G."/>
            <person name="Floudas D."/>
            <person name="Copeland A."/>
            <person name="Barry K.W."/>
            <person name="Cichocki N."/>
            <person name="Veneault-Fourrey C."/>
            <person name="LaButti K."/>
            <person name="Lindquist E.A."/>
            <person name="Lipzen A."/>
            <person name="Lundell T."/>
            <person name="Morin E."/>
            <person name="Murat C."/>
            <person name="Sun H."/>
            <person name="Tunlid A."/>
            <person name="Henrissat B."/>
            <person name="Grigoriev I.V."/>
            <person name="Hibbett D.S."/>
            <person name="Martin F."/>
            <person name="Nordberg H.P."/>
            <person name="Cantor M.N."/>
            <person name="Hua S.X."/>
        </authorList>
    </citation>
    <scope>NUCLEOTIDE SEQUENCE [LARGE SCALE GENOMIC DNA]</scope>
    <source>
        <strain evidence="5 6">MUT 4182</strain>
    </source>
</reference>
<dbReference type="InterPro" id="IPR036964">
    <property type="entry name" value="RASGEF_cat_dom_sf"/>
</dbReference>
<feature type="non-terminal residue" evidence="5">
    <location>
        <position position="1"/>
    </location>
</feature>
<dbReference type="InterPro" id="IPR008937">
    <property type="entry name" value="Ras-like_GEF"/>
</dbReference>
<name>A0A0C3LB67_9AGAM</name>
<keyword evidence="6" id="KW-1185">Reference proteome</keyword>
<evidence type="ECO:0000256" key="3">
    <source>
        <dbReference type="SAM" id="MobiDB-lite"/>
    </source>
</evidence>
<dbReference type="GO" id="GO:0007265">
    <property type="term" value="P:Ras protein signal transduction"/>
    <property type="evidence" value="ECO:0007669"/>
    <property type="project" value="TreeGrafter"/>
</dbReference>
<dbReference type="InterPro" id="IPR023578">
    <property type="entry name" value="Ras_GEF_dom_sf"/>
</dbReference>
<dbReference type="AlphaFoldDB" id="A0A0C3LB67"/>
<dbReference type="EMBL" id="KN823263">
    <property type="protein sequence ID" value="KIO18752.1"/>
    <property type="molecule type" value="Genomic_DNA"/>
</dbReference>
<dbReference type="OrthoDB" id="10254377at2759"/>
<organism evidence="5 6">
    <name type="scientific">Tulasnella calospora MUT 4182</name>
    <dbReference type="NCBI Taxonomy" id="1051891"/>
    <lineage>
        <taxon>Eukaryota</taxon>
        <taxon>Fungi</taxon>
        <taxon>Dikarya</taxon>
        <taxon>Basidiomycota</taxon>
        <taxon>Agaricomycotina</taxon>
        <taxon>Agaricomycetes</taxon>
        <taxon>Cantharellales</taxon>
        <taxon>Tulasnellaceae</taxon>
        <taxon>Tulasnella</taxon>
    </lineage>
</organism>
<dbReference type="PANTHER" id="PTHR23113">
    <property type="entry name" value="GUANINE NUCLEOTIDE EXCHANGE FACTOR"/>
    <property type="match status" value="1"/>
</dbReference>
<dbReference type="Proteomes" id="UP000054248">
    <property type="component" value="Unassembled WGS sequence"/>
</dbReference>
<feature type="region of interest" description="Disordered" evidence="3">
    <location>
        <begin position="46"/>
        <end position="134"/>
    </location>
</feature>
<dbReference type="PROSITE" id="PS50009">
    <property type="entry name" value="RASGEF_CAT"/>
    <property type="match status" value="1"/>
</dbReference>
<keyword evidence="1 2" id="KW-0344">Guanine-nucleotide releasing factor</keyword>
<gene>
    <name evidence="5" type="ORF">M407DRAFT_31586</name>
</gene>
<dbReference type="SUPFAM" id="SSF48366">
    <property type="entry name" value="Ras GEF"/>
    <property type="match status" value="1"/>
</dbReference>
<evidence type="ECO:0000256" key="1">
    <source>
        <dbReference type="ARBA" id="ARBA00022658"/>
    </source>
</evidence>
<feature type="compositionally biased region" description="Low complexity" evidence="3">
    <location>
        <begin position="191"/>
        <end position="200"/>
    </location>
</feature>
<evidence type="ECO:0000256" key="2">
    <source>
        <dbReference type="PROSITE-ProRule" id="PRU00168"/>
    </source>
</evidence>
<protein>
    <recommendedName>
        <fullName evidence="4">Ras-GEF domain-containing protein</fullName>
    </recommendedName>
</protein>
<feature type="non-terminal residue" evidence="5">
    <location>
        <position position="433"/>
    </location>
</feature>
<dbReference type="STRING" id="1051891.A0A0C3LB67"/>
<dbReference type="GO" id="GO:0005085">
    <property type="term" value="F:guanyl-nucleotide exchange factor activity"/>
    <property type="evidence" value="ECO:0007669"/>
    <property type="project" value="UniProtKB-KW"/>
</dbReference>
<feature type="region of interest" description="Disordered" evidence="3">
    <location>
        <begin position="153"/>
        <end position="223"/>
    </location>
</feature>
<sequence>DAEAALAKLEGHLDANAQKEKLKKVDRWMKMVAARMAAGETGLFFGDLKEEKEEEEEVTSAPPSSTAYSSGAGLSNPVSEVGDALEPVSAGSSRSASVAGDQEGKPVVSVSIEEPASEASEDEPVEVHTPATDGGAEDTAYVELVHQQREALGAITPTPPPFNSKVDRLPLTPTLTSPGHRDDEGEVPPQSASTATAETSIAPFPAAEVPQPASRAAKRRGHDTSSLIRKADILLTNLSASKIPSTPSIALHRSFILLHRSEALAQHLAMIDRELFLTVKFNEIVSGSWANPKNDVQCGDVLDWQGYIKERAKRKLLARDKNEGPEISAVAALRARFNMMVAFAATDIVLSHPNERPVVFSKFLRIAWKSYLLNNFATVVALITSLQTPMVSTAMRRLWGRVGMWEMRVFEDLKEFSSPRGNFKFIREAVAAM</sequence>
<dbReference type="PANTHER" id="PTHR23113:SF368">
    <property type="entry name" value="CELL DIVISION CONTROL PROTEIN 25"/>
    <property type="match status" value="1"/>
</dbReference>
<feature type="compositionally biased region" description="Low complexity" evidence="3">
    <location>
        <begin position="88"/>
        <end position="114"/>
    </location>
</feature>
<feature type="domain" description="Ras-GEF" evidence="4">
    <location>
        <begin position="260"/>
        <end position="433"/>
    </location>
</feature>
<evidence type="ECO:0000259" key="4">
    <source>
        <dbReference type="PROSITE" id="PS50009"/>
    </source>
</evidence>
<evidence type="ECO:0000313" key="5">
    <source>
        <dbReference type="EMBL" id="KIO18752.1"/>
    </source>
</evidence>
<evidence type="ECO:0000313" key="6">
    <source>
        <dbReference type="Proteomes" id="UP000054248"/>
    </source>
</evidence>
<dbReference type="Gene3D" id="1.10.840.10">
    <property type="entry name" value="Ras guanine-nucleotide exchange factors catalytic domain"/>
    <property type="match status" value="1"/>
</dbReference>
<feature type="compositionally biased region" description="Acidic residues" evidence="3">
    <location>
        <begin position="115"/>
        <end position="124"/>
    </location>
</feature>
<dbReference type="InterPro" id="IPR001895">
    <property type="entry name" value="RASGEF_cat_dom"/>
</dbReference>
<reference evidence="6" key="2">
    <citation type="submission" date="2015-01" db="EMBL/GenBank/DDBJ databases">
        <title>Evolutionary Origins and Diversification of the Mycorrhizal Mutualists.</title>
        <authorList>
            <consortium name="DOE Joint Genome Institute"/>
            <consortium name="Mycorrhizal Genomics Consortium"/>
            <person name="Kohler A."/>
            <person name="Kuo A."/>
            <person name="Nagy L.G."/>
            <person name="Floudas D."/>
            <person name="Copeland A."/>
            <person name="Barry K.W."/>
            <person name="Cichocki N."/>
            <person name="Veneault-Fourrey C."/>
            <person name="LaButti K."/>
            <person name="Lindquist E.A."/>
            <person name="Lipzen A."/>
            <person name="Lundell T."/>
            <person name="Morin E."/>
            <person name="Murat C."/>
            <person name="Riley R."/>
            <person name="Ohm R."/>
            <person name="Sun H."/>
            <person name="Tunlid A."/>
            <person name="Henrissat B."/>
            <person name="Grigoriev I.V."/>
            <person name="Hibbett D.S."/>
            <person name="Martin F."/>
        </authorList>
    </citation>
    <scope>NUCLEOTIDE SEQUENCE [LARGE SCALE GENOMIC DNA]</scope>
    <source>
        <strain evidence="6">MUT 4182</strain>
    </source>
</reference>
<feature type="compositionally biased region" description="Low complexity" evidence="3">
    <location>
        <begin position="59"/>
        <end position="73"/>
    </location>
</feature>
<dbReference type="HOGENOM" id="CLU_633973_0_0_1"/>
<proteinExistence type="predicted"/>
<accession>A0A0C3LB67</accession>
<dbReference type="GO" id="GO:0005886">
    <property type="term" value="C:plasma membrane"/>
    <property type="evidence" value="ECO:0007669"/>
    <property type="project" value="TreeGrafter"/>
</dbReference>
<dbReference type="Pfam" id="PF00617">
    <property type="entry name" value="RasGEF"/>
    <property type="match status" value="1"/>
</dbReference>